<accession>A0A098B540</accession>
<reference evidence="1" key="1">
    <citation type="submission" date="2014-07" db="EMBL/GenBank/DDBJ databases">
        <authorList>
            <person name="Hornung V.Bastian."/>
        </authorList>
    </citation>
    <scope>NUCLEOTIDE SEQUENCE</scope>
    <source>
        <strain evidence="1">PCE-S</strain>
    </source>
</reference>
<proteinExistence type="predicted"/>
<gene>
    <name evidence="1" type="ORF">DPCES_3586</name>
</gene>
<dbReference type="EMBL" id="LK996017">
    <property type="protein sequence ID" value="CDX03472.1"/>
    <property type="molecule type" value="Genomic_DNA"/>
</dbReference>
<dbReference type="PATRIC" id="fig|49338.4.peg.3850"/>
<dbReference type="AlphaFoldDB" id="A0A098B540"/>
<name>A0A098B540_DESHA</name>
<organism evidence="1">
    <name type="scientific">Desulfitobacterium hafniense</name>
    <name type="common">Desulfitobacterium frappieri</name>
    <dbReference type="NCBI Taxonomy" id="49338"/>
    <lineage>
        <taxon>Bacteria</taxon>
        <taxon>Bacillati</taxon>
        <taxon>Bacillota</taxon>
        <taxon>Clostridia</taxon>
        <taxon>Eubacteriales</taxon>
        <taxon>Desulfitobacteriaceae</taxon>
        <taxon>Desulfitobacterium</taxon>
    </lineage>
</organism>
<evidence type="ECO:0000313" key="1">
    <source>
        <dbReference type="EMBL" id="CDX03472.1"/>
    </source>
</evidence>
<protein>
    <submittedName>
        <fullName evidence="1">Uncharacterized protein</fullName>
    </submittedName>
</protein>
<sequence length="85" mass="9587">MLAEDKLREEVKLLTKAMNAKELEKAINYLQSIVGKTMEEALTNPLYDDEELTEEDKAAIAQGKEDIKAGKIHSLDEIKRQLGDL</sequence>